<keyword evidence="2" id="KW-1185">Reference proteome</keyword>
<dbReference type="HOGENOM" id="CLU_047747_0_0_1"/>
<dbReference type="KEGG" id="kng:KNAG_0G03220"/>
<reference evidence="1 2" key="1">
    <citation type="journal article" date="2011" name="Proc. Natl. Acad. Sci. U.S.A.">
        <title>Evolutionary erosion of yeast sex chromosomes by mating-type switching accidents.</title>
        <authorList>
            <person name="Gordon J.L."/>
            <person name="Armisen D."/>
            <person name="Proux-Wera E."/>
            <person name="Oheigeartaigh S.S."/>
            <person name="Byrne K.P."/>
            <person name="Wolfe K.H."/>
        </authorList>
    </citation>
    <scope>NUCLEOTIDE SEQUENCE [LARGE SCALE GENOMIC DNA]</scope>
    <source>
        <strain evidence="2">ATCC MYA-139 / BCRC 22969 / CBS 8797 / CCRC 22969 / KCTC 17520 / NBRC 10181 / NCYC 3082</strain>
    </source>
</reference>
<evidence type="ECO:0000313" key="2">
    <source>
        <dbReference type="Proteomes" id="UP000006310"/>
    </source>
</evidence>
<name>J7S868_HUIN7</name>
<organism evidence="1 2">
    <name type="scientific">Huiozyma naganishii (strain ATCC MYA-139 / BCRC 22969 / CBS 8797 / KCTC 17520 / NBRC 10181 / NCYC 3082 / Yp74L-3)</name>
    <name type="common">Yeast</name>
    <name type="synonym">Kazachstania naganishii</name>
    <dbReference type="NCBI Taxonomy" id="1071383"/>
    <lineage>
        <taxon>Eukaryota</taxon>
        <taxon>Fungi</taxon>
        <taxon>Dikarya</taxon>
        <taxon>Ascomycota</taxon>
        <taxon>Saccharomycotina</taxon>
        <taxon>Saccharomycetes</taxon>
        <taxon>Saccharomycetales</taxon>
        <taxon>Saccharomycetaceae</taxon>
        <taxon>Huiozyma</taxon>
    </lineage>
</organism>
<dbReference type="GeneID" id="34527102"/>
<gene>
    <name evidence="1" type="primary">KNAG0G03220</name>
    <name evidence="1" type="ordered locus">KNAG_0G03220</name>
</gene>
<dbReference type="OrthoDB" id="376826at2759"/>
<proteinExistence type="predicted"/>
<dbReference type="AlphaFoldDB" id="J7S868"/>
<dbReference type="EMBL" id="HE978320">
    <property type="protein sequence ID" value="CCK71379.1"/>
    <property type="molecule type" value="Genomic_DNA"/>
</dbReference>
<dbReference type="OMA" id="HIETYPI"/>
<dbReference type="Pfam" id="PF17316">
    <property type="entry name" value="Perilipin_2"/>
    <property type="match status" value="1"/>
</dbReference>
<dbReference type="eggNOG" id="ENOG502RY6S">
    <property type="taxonomic scope" value="Eukaryota"/>
</dbReference>
<dbReference type="Proteomes" id="UP000006310">
    <property type="component" value="Chromosome 7"/>
</dbReference>
<dbReference type="RefSeq" id="XP_022465624.1">
    <property type="nucleotide sequence ID" value="XM_022609204.1"/>
</dbReference>
<evidence type="ECO:0000313" key="1">
    <source>
        <dbReference type="EMBL" id="CCK71379.1"/>
    </source>
</evidence>
<accession>J7S868</accession>
<dbReference type="GO" id="GO:0030437">
    <property type="term" value="P:ascospore formation"/>
    <property type="evidence" value="ECO:0007669"/>
    <property type="project" value="EnsemblFungi"/>
</dbReference>
<protein>
    <submittedName>
        <fullName evidence="1">Uncharacterized protein</fullName>
    </submittedName>
</protein>
<reference evidence="2" key="2">
    <citation type="submission" date="2012-08" db="EMBL/GenBank/DDBJ databases">
        <title>Genome sequence of Kazachstania naganishii.</title>
        <authorList>
            <person name="Gordon J.L."/>
            <person name="Armisen D."/>
            <person name="Proux-Wera E."/>
            <person name="OhEigeartaigh S.S."/>
            <person name="Byrne K.P."/>
            <person name="Wolfe K.H."/>
        </authorList>
    </citation>
    <scope>NUCLEOTIDE SEQUENCE [LARGE SCALE GENOMIC DNA]</scope>
    <source>
        <strain evidence="2">ATCC MYA-139 / BCRC 22969 / CBS 8797 / CCRC 22969 / KCTC 17520 / NBRC 10181 / NCYC 3082</strain>
    </source>
</reference>
<sequence length="354" mass="40128">MSEIQILHPTESVNHAFETVPQTSPVAENISGAVNEVPLVGNSKDATKLKTVEHVKNYPLYQETRSFLRKMPMARVVVANTKPLVKSVMSSKPVQLASPVTNFFDTCANTSLNMTEKVVPSIKTKTYKRLGEEFTYPFRQGKRYTKMAVQGVVDTGNSQVYQPTHAQIVRFRKYYNDKYINTRGKPLVRGAVDPVLVPINNTFEGMMVKYLPNGREVKKADQFCCEMSRSFDLTLNLAGRAERIMKQIGLGVAAAPFLYWAHMDKVINKHLDMKPNLRPGNSMSAVWDAMKELEMEKWVATRDFFLLRRKNNNKETILPAAVREPIVEAVQTIDQQNSHHSLRSNGHEISINLE</sequence>